<dbReference type="GeneTree" id="ENSGT00390000011087"/>
<evidence type="ECO:0000313" key="2">
    <source>
        <dbReference type="Ensembl" id="ENSLAFP00000007467.3"/>
    </source>
</evidence>
<dbReference type="eggNOG" id="ENOG502RVAY">
    <property type="taxonomic scope" value="Eukaryota"/>
</dbReference>
<feature type="region of interest" description="Disordered" evidence="1">
    <location>
        <begin position="1306"/>
        <end position="1337"/>
    </location>
</feature>
<feature type="compositionally biased region" description="Basic and acidic residues" evidence="1">
    <location>
        <begin position="1549"/>
        <end position="1558"/>
    </location>
</feature>
<reference evidence="2 3" key="1">
    <citation type="submission" date="2009-06" db="EMBL/GenBank/DDBJ databases">
        <title>The Genome Sequence of Loxodonta africana (African elephant).</title>
        <authorList>
            <person name="Di Palma F."/>
            <person name="Heiman D."/>
            <person name="Young S."/>
            <person name="Johnson J."/>
            <person name="Lander E.S."/>
            <person name="Lindblad-Toh K."/>
        </authorList>
    </citation>
    <scope>NUCLEOTIDE SEQUENCE [LARGE SCALE GENOMIC DNA]</scope>
    <source>
        <strain evidence="2 3">Isolate ISIS603380</strain>
    </source>
</reference>
<accession>G3T2R2</accession>
<gene>
    <name evidence="2" type="primary">EXPH5</name>
</gene>
<dbReference type="InterPro" id="IPR039916">
    <property type="entry name" value="EXPH5"/>
</dbReference>
<feature type="compositionally biased region" description="Basic and acidic residues" evidence="1">
    <location>
        <begin position="1953"/>
        <end position="1962"/>
    </location>
</feature>
<dbReference type="PANTHER" id="PTHR21469">
    <property type="entry name" value="EXOPHILIN-5"/>
    <property type="match status" value="1"/>
</dbReference>
<keyword evidence="3" id="KW-1185">Reference proteome</keyword>
<reference evidence="2" key="2">
    <citation type="submission" date="2025-08" db="UniProtKB">
        <authorList>
            <consortium name="Ensembl"/>
        </authorList>
    </citation>
    <scope>IDENTIFICATION</scope>
    <source>
        <strain evidence="2">Isolate ISIS603380</strain>
    </source>
</reference>
<feature type="compositionally biased region" description="Acidic residues" evidence="1">
    <location>
        <begin position="1939"/>
        <end position="1952"/>
    </location>
</feature>
<dbReference type="FunCoup" id="G3T2R2">
    <property type="interactions" value="26"/>
</dbReference>
<feature type="compositionally biased region" description="Polar residues" evidence="1">
    <location>
        <begin position="60"/>
        <end position="75"/>
    </location>
</feature>
<evidence type="ECO:0000256" key="1">
    <source>
        <dbReference type="SAM" id="MobiDB-lite"/>
    </source>
</evidence>
<protein>
    <submittedName>
        <fullName evidence="2">Exophilin 5</fullName>
    </submittedName>
</protein>
<feature type="compositionally biased region" description="Polar residues" evidence="1">
    <location>
        <begin position="956"/>
        <end position="974"/>
    </location>
</feature>
<proteinExistence type="predicted"/>
<evidence type="ECO:0000313" key="3">
    <source>
        <dbReference type="Proteomes" id="UP000007646"/>
    </source>
</evidence>
<feature type="compositionally biased region" description="Polar residues" evidence="1">
    <location>
        <begin position="1538"/>
        <end position="1548"/>
    </location>
</feature>
<feature type="region of interest" description="Disordered" evidence="1">
    <location>
        <begin position="867"/>
        <end position="912"/>
    </location>
</feature>
<feature type="compositionally biased region" description="Polar residues" evidence="1">
    <location>
        <begin position="867"/>
        <end position="878"/>
    </location>
</feature>
<dbReference type="STRING" id="9785.ENSLAFP00000007467"/>
<name>G3T2R2_LOXAF</name>
<organism evidence="2 3">
    <name type="scientific">Loxodonta africana</name>
    <name type="common">African elephant</name>
    <dbReference type="NCBI Taxonomy" id="9785"/>
    <lineage>
        <taxon>Eukaryota</taxon>
        <taxon>Metazoa</taxon>
        <taxon>Chordata</taxon>
        <taxon>Craniata</taxon>
        <taxon>Vertebrata</taxon>
        <taxon>Euteleostomi</taxon>
        <taxon>Mammalia</taxon>
        <taxon>Eutheria</taxon>
        <taxon>Afrotheria</taxon>
        <taxon>Proboscidea</taxon>
        <taxon>Elephantidae</taxon>
        <taxon>Loxodonta</taxon>
    </lineage>
</organism>
<dbReference type="Proteomes" id="UP000007646">
    <property type="component" value="Unassembled WGS sequence"/>
</dbReference>
<dbReference type="GO" id="GO:0045921">
    <property type="term" value="P:positive regulation of exocytosis"/>
    <property type="evidence" value="ECO:0007669"/>
    <property type="project" value="Ensembl"/>
</dbReference>
<reference evidence="2" key="3">
    <citation type="submission" date="2025-09" db="UniProtKB">
        <authorList>
            <consortium name="Ensembl"/>
        </authorList>
    </citation>
    <scope>IDENTIFICATION</scope>
    <source>
        <strain evidence="2">Isolate ISIS603380</strain>
    </source>
</reference>
<dbReference type="Ensembl" id="ENSLAFT00000008892.3">
    <property type="protein sequence ID" value="ENSLAFP00000007467.3"/>
    <property type="gene ID" value="ENSLAFG00000008891.3"/>
</dbReference>
<dbReference type="HOGENOM" id="CLU_001683_0_0_1"/>
<feature type="region of interest" description="Disordered" evidence="1">
    <location>
        <begin position="1933"/>
        <end position="1962"/>
    </location>
</feature>
<feature type="region of interest" description="Disordered" evidence="1">
    <location>
        <begin position="1597"/>
        <end position="1635"/>
    </location>
</feature>
<dbReference type="PANTHER" id="PTHR21469:SF4">
    <property type="entry name" value="EXOPHILIN-5"/>
    <property type="match status" value="1"/>
</dbReference>
<feature type="region of interest" description="Disordered" evidence="1">
    <location>
        <begin position="1500"/>
        <end position="1558"/>
    </location>
</feature>
<dbReference type="GO" id="GO:0003334">
    <property type="term" value="P:keratinocyte development"/>
    <property type="evidence" value="ECO:0007669"/>
    <property type="project" value="Ensembl"/>
</dbReference>
<feature type="compositionally biased region" description="Polar residues" evidence="1">
    <location>
        <begin position="891"/>
        <end position="911"/>
    </location>
</feature>
<feature type="region of interest" description="Disordered" evidence="1">
    <location>
        <begin position="1241"/>
        <end position="1289"/>
    </location>
</feature>
<dbReference type="GO" id="GO:0071985">
    <property type="term" value="P:multivesicular body sorting pathway"/>
    <property type="evidence" value="ECO:0007669"/>
    <property type="project" value="Ensembl"/>
</dbReference>
<feature type="compositionally biased region" description="Basic and acidic residues" evidence="1">
    <location>
        <begin position="1507"/>
        <end position="1535"/>
    </location>
</feature>
<feature type="compositionally biased region" description="Polar residues" evidence="1">
    <location>
        <begin position="1108"/>
        <end position="1117"/>
    </location>
</feature>
<feature type="region of interest" description="Disordered" evidence="1">
    <location>
        <begin position="55"/>
        <end position="75"/>
    </location>
</feature>
<dbReference type="GO" id="GO:0031267">
    <property type="term" value="F:small GTPase binding"/>
    <property type="evidence" value="ECO:0007669"/>
    <property type="project" value="Ensembl"/>
</dbReference>
<dbReference type="GO" id="GO:0005768">
    <property type="term" value="C:endosome"/>
    <property type="evidence" value="ECO:0007669"/>
    <property type="project" value="Ensembl"/>
</dbReference>
<feature type="compositionally biased region" description="Basic and acidic residues" evidence="1">
    <location>
        <begin position="881"/>
        <end position="890"/>
    </location>
</feature>
<feature type="compositionally biased region" description="Polar residues" evidence="1">
    <location>
        <begin position="1255"/>
        <end position="1289"/>
    </location>
</feature>
<dbReference type="InParanoid" id="G3T2R2"/>
<dbReference type="OMA" id="HKNRYNE"/>
<feature type="region of interest" description="Disordered" evidence="1">
    <location>
        <begin position="951"/>
        <end position="975"/>
    </location>
</feature>
<feature type="region of interest" description="Disordered" evidence="1">
    <location>
        <begin position="1091"/>
        <end position="1120"/>
    </location>
</feature>
<dbReference type="GO" id="GO:0050714">
    <property type="term" value="P:positive regulation of protein secretion"/>
    <property type="evidence" value="ECO:0007669"/>
    <property type="project" value="Ensembl"/>
</dbReference>
<sequence>FSKLQKTKRDSRWLQGVTGEWFEEIQRKKFCNETDVSQMLKQPLMCRLSREMAKNDPVELQTSRSKNLPNKKTPTSFSSRLSFGSSFASLFSFRKPRKESLKLPTLAQKGCDGLAGPPVSVKGTAGAKIHSSLLENQPVDSAFVPKPAGMREGSGMSPWDTSLLENEFFRVLDDLDSTLAREQSPSSVNTRTPFNYESRTQFRRFYSRGNRPGNTTGRHKNCCNETSNMSIYDILRPGAPREGFDTFSPRARTIFDTYRTRKPRVLQEDYVQKNTFGSSSLCFDSRQRSALPATGYFTARSLYFPATAQNRTGFIPQRHQRSPKRTPLSSIIWNRSDSLRDGQNQEEFLRAPSPMEIDPADQYMYHRCFQENGRYEFYHSQSIYQSIGLNTPLDNRMSPDPFENSENMPFYHQSPFWGQQEDHSSWSDFYQNRKPFTSSDRDFEMISIEANSASAACGHSVPSQRWGSFSPGYGPDVSRDQEEPCPWQFDFQTSTLESMEVSQGNGNQLTPHFGTPNVCPMTDSRYHIKSGGLKCLQDRSPREGHLNKEAYSLEIPQPLASSFKTSVSQISDDKGNPQSSNFQNPTVTLQEIIPDKPVCFPIRSHTEVIVTNNDFTDPPPLAGIQPSILVTDEKNEKGLHDSTVEKYKQLNEMDQTNMTGETPQPVLQTGISNPLPDFQNPVSQDSDEENNQFVFNASTTVSSKRSPRVLPRKEISKICISHRDKANELKKEKNFSGNRKLGSETFSLFVQDRRTSPSFPSPNQGCHRELTIRNEDLVFNEDISIIIKNNHWSTESTNNQNPQSPEESVILDSEREQCSITHSINCNRSAASHNVSCNPLGLSSDVPQDSLPLSNSFLDALAIPSTTEFSRRSPSGNDPSLGEREEKDNASKNQNNQFAISPIESQKNNDNCVPIHDKMVDVVKCHSHHPFRDGKGKGKIRRRVSCVENLSKPESRLTSTKDSSNLSEVNQGNSKAPEPYTIYCTLLRKSPSFLINNRRSESNVRAASFRNCPLPFQIKNDVEDPIRKYTSNKISPSSLESDSEYSKVVSDSVPVAPAAEKRMTNMKSIGSVSVRKGALPFLIRRAVSCPSGEPYSSTGNDERGKCSVSDTDASAPSQRPWERVTNTLESDSSIRDCSLTKSHHQNEYPQEYTEKDDKIVASRTGIFSLPNEDPLPFSSEVSGKESGTALQKYKTTSVFSVSGDDDNIKCLEVVSIYYTLPRKHSKKFCNLLEKYTQHTDSITESPRVGTEIFPNASQNDKLNYSTREQSGTPSSEDQKMPGNSAQENSPYLSYATANVTVLQLPNSGSSEPTLQEMASVEASVSLPKGESESREIFPDNFTKTLLSDSRSRKKKGKKLQREILHSSSMVQEKVFTEEKLENCQQSIKSGNDGPCSLSACSDDNVENSQTIRCSGENVGSGKAITSTGSGKCPLEDISTAIAVDDSSSGLQTREVRGKIGTDCQQMTDKTLSDSENHVFAVTLALHKLQFDEETFLGRPDVESLQSEPKELPQKSQEVNKTESRKAKDEIQRLEWDQLSLSGGSNENKASLDDLEKGKNRSAVKHKLVTMSKASRKFPVKDLSPRRHVATIFTESGRRSSIGGLAPGTRESNPLIPEPTPTSAESTDGSRRLSNDGVDMEKFETPLQVTVISNRELSVCLRDQKSNVNISQPHWSEFKNISEALPKNENSIDVIAAQALERESGTLDQPTFISLREAGFSDRQKRLSPPCPVEPACKSPAISIPEARCEQQQRSASTPEWELEPHMYRSKSVRSISVHGDKLYKNHPPKVRERHFSESTSIDDALSQLALGNEFSVNNGYSQRFKSFSELPSCDENWALYSDRPKTGPKSATSISRPIDYGIFGKEQQLAFLENIKRSLTQGRLWKPSFLKNPGFLKDDIINPPNPLVSLSSNSNSQIPEDGLSSIERLDIYEEHPVDSDCDTDTTTDDEYYLDEKDKESEL</sequence>